<feature type="compositionally biased region" description="Polar residues" evidence="1">
    <location>
        <begin position="11"/>
        <end position="22"/>
    </location>
</feature>
<evidence type="ECO:0000256" key="1">
    <source>
        <dbReference type="SAM" id="MobiDB-lite"/>
    </source>
</evidence>
<proteinExistence type="predicted"/>
<feature type="compositionally biased region" description="Basic and acidic residues" evidence="1">
    <location>
        <begin position="113"/>
        <end position="123"/>
    </location>
</feature>
<reference evidence="2" key="2">
    <citation type="journal article" date="2023" name="Int. J. Mol. Sci.">
        <title>De Novo Assembly and Annotation of 11 Diverse Shrub Willow (Salix) Genomes Reveals Novel Gene Organization in Sex-Linked Regions.</title>
        <authorList>
            <person name="Hyden B."/>
            <person name="Feng K."/>
            <person name="Yates T.B."/>
            <person name="Jawdy S."/>
            <person name="Cereghino C."/>
            <person name="Smart L.B."/>
            <person name="Muchero W."/>
        </authorList>
    </citation>
    <scope>NUCLEOTIDE SEQUENCE</scope>
    <source>
        <tissue evidence="2">Shoot tip</tissue>
    </source>
</reference>
<protein>
    <submittedName>
        <fullName evidence="2">Uncharacterized protein</fullName>
    </submittedName>
</protein>
<evidence type="ECO:0000313" key="3">
    <source>
        <dbReference type="Proteomes" id="UP001151532"/>
    </source>
</evidence>
<dbReference type="AlphaFoldDB" id="A0A9Q0NIF0"/>
<dbReference type="EMBL" id="JAPFFK010000799">
    <property type="protein sequence ID" value="KAJ6670343.1"/>
    <property type="molecule type" value="Genomic_DNA"/>
</dbReference>
<organism evidence="2 3">
    <name type="scientific">Salix purpurea</name>
    <name type="common">Purple osier willow</name>
    <dbReference type="NCBI Taxonomy" id="77065"/>
    <lineage>
        <taxon>Eukaryota</taxon>
        <taxon>Viridiplantae</taxon>
        <taxon>Streptophyta</taxon>
        <taxon>Embryophyta</taxon>
        <taxon>Tracheophyta</taxon>
        <taxon>Spermatophyta</taxon>
        <taxon>Magnoliopsida</taxon>
        <taxon>eudicotyledons</taxon>
        <taxon>Gunneridae</taxon>
        <taxon>Pentapetalae</taxon>
        <taxon>rosids</taxon>
        <taxon>fabids</taxon>
        <taxon>Malpighiales</taxon>
        <taxon>Salicaceae</taxon>
        <taxon>Saliceae</taxon>
        <taxon>Salix</taxon>
    </lineage>
</organism>
<gene>
    <name evidence="2" type="ORF">OIU79_030246</name>
</gene>
<evidence type="ECO:0000313" key="2">
    <source>
        <dbReference type="EMBL" id="KAJ6670343.1"/>
    </source>
</evidence>
<feature type="region of interest" description="Disordered" evidence="1">
    <location>
        <begin position="1"/>
        <end position="26"/>
    </location>
</feature>
<accession>A0A9Q0NIF0</accession>
<reference evidence="2" key="1">
    <citation type="submission" date="2022-11" db="EMBL/GenBank/DDBJ databases">
        <authorList>
            <person name="Hyden B.L."/>
            <person name="Feng K."/>
            <person name="Yates T."/>
            <person name="Jawdy S."/>
            <person name="Smart L.B."/>
            <person name="Muchero W."/>
        </authorList>
    </citation>
    <scope>NUCLEOTIDE SEQUENCE</scope>
    <source>
        <tissue evidence="2">Shoot tip</tissue>
    </source>
</reference>
<feature type="region of interest" description="Disordered" evidence="1">
    <location>
        <begin position="87"/>
        <end position="144"/>
    </location>
</feature>
<keyword evidence="3" id="KW-1185">Reference proteome</keyword>
<feature type="non-terminal residue" evidence="2">
    <location>
        <position position="206"/>
    </location>
</feature>
<sequence length="206" mass="22348">MAANIPKRQHQNLPSKPETTTWADRVKITEASTRFTLEPIPRSKDGKQPEITMDMLTENAEQWSRCMVGFFPMETGKVLATNLKEAAGETNPSKGEGSGHAPSQVSSYQVMEVKTKTKTEAPKGNDTATKVTCPGEPTATMEPIVQDDEAWARKGKMKENVLTVCLVNESDPLRDKTLSARGVEDGSTLGATDEESTTTNGSSSDQ</sequence>
<feature type="region of interest" description="Disordered" evidence="1">
    <location>
        <begin position="170"/>
        <end position="206"/>
    </location>
</feature>
<dbReference type="OrthoDB" id="10595709at2759"/>
<feature type="compositionally biased region" description="Polar residues" evidence="1">
    <location>
        <begin position="197"/>
        <end position="206"/>
    </location>
</feature>
<comment type="caution">
    <text evidence="2">The sequence shown here is derived from an EMBL/GenBank/DDBJ whole genome shotgun (WGS) entry which is preliminary data.</text>
</comment>
<name>A0A9Q0NIF0_SALPP</name>
<feature type="compositionally biased region" description="Basic and acidic residues" evidence="1">
    <location>
        <begin position="171"/>
        <end position="184"/>
    </location>
</feature>
<dbReference type="Proteomes" id="UP001151532">
    <property type="component" value="Unassembled WGS sequence"/>
</dbReference>